<dbReference type="AlphaFoldDB" id="A0A838WWM3"/>
<keyword evidence="5 6" id="KW-0472">Membrane</keyword>
<evidence type="ECO:0000256" key="3">
    <source>
        <dbReference type="ARBA" id="ARBA00022692"/>
    </source>
</evidence>
<keyword evidence="3 6" id="KW-0812">Transmembrane</keyword>
<dbReference type="InterPro" id="IPR033479">
    <property type="entry name" value="dCache_1"/>
</dbReference>
<evidence type="ECO:0000256" key="4">
    <source>
        <dbReference type="ARBA" id="ARBA00022989"/>
    </source>
</evidence>
<organism evidence="8 9">
    <name type="scientific">Cylindrospermopsis raciborskii CS-506_A</name>
    <dbReference type="NCBI Taxonomy" id="2585140"/>
    <lineage>
        <taxon>Bacteria</taxon>
        <taxon>Bacillati</taxon>
        <taxon>Cyanobacteriota</taxon>
        <taxon>Cyanophyceae</taxon>
        <taxon>Nostocales</taxon>
        <taxon>Aphanizomenonaceae</taxon>
        <taxon>Cylindrospermopsis</taxon>
    </lineage>
</organism>
<evidence type="ECO:0000256" key="5">
    <source>
        <dbReference type="ARBA" id="ARBA00023136"/>
    </source>
</evidence>
<feature type="transmembrane region" description="Helical" evidence="6">
    <location>
        <begin position="20"/>
        <end position="41"/>
    </location>
</feature>
<comment type="caution">
    <text evidence="8">The sequence shown here is derived from an EMBL/GenBank/DDBJ whole genome shotgun (WGS) entry which is preliminary data.</text>
</comment>
<feature type="non-terminal residue" evidence="8">
    <location>
        <position position="363"/>
    </location>
</feature>
<evidence type="ECO:0000259" key="7">
    <source>
        <dbReference type="Pfam" id="PF02743"/>
    </source>
</evidence>
<reference evidence="8 9" key="1">
    <citation type="journal article" date="2020" name="J. Appl. Phycol.">
        <title>Morphological changes and genome evolution in Raphidiopsis raciborskii CS-506 after 23 years in culture.</title>
        <authorList>
            <person name="Willis A."/>
            <person name="Bent S.J."/>
            <person name="Jameson I.D."/>
        </authorList>
    </citation>
    <scope>NUCLEOTIDE SEQUENCE [LARGE SCALE GENOMIC DNA]</scope>
    <source>
        <strain evidence="8 9">CS-506_A</strain>
    </source>
</reference>
<gene>
    <name evidence="8" type="ORF">FHK98_14035</name>
</gene>
<proteinExistence type="predicted"/>
<dbReference type="Proteomes" id="UP000538075">
    <property type="component" value="Unassembled WGS sequence"/>
</dbReference>
<evidence type="ECO:0000313" key="9">
    <source>
        <dbReference type="Proteomes" id="UP000538075"/>
    </source>
</evidence>
<feature type="domain" description="Cache" evidence="7">
    <location>
        <begin position="158"/>
        <end position="274"/>
    </location>
</feature>
<dbReference type="Gene3D" id="3.30.450.20">
    <property type="entry name" value="PAS domain"/>
    <property type="match status" value="2"/>
</dbReference>
<evidence type="ECO:0000256" key="2">
    <source>
        <dbReference type="ARBA" id="ARBA00022475"/>
    </source>
</evidence>
<name>A0A838WWM3_9CYAN</name>
<protein>
    <submittedName>
        <fullName evidence="8">Cache domain-containing protein</fullName>
    </submittedName>
</protein>
<evidence type="ECO:0000313" key="8">
    <source>
        <dbReference type="EMBL" id="MBA4466549.1"/>
    </source>
</evidence>
<accession>A0A838WWM3</accession>
<dbReference type="GO" id="GO:0005886">
    <property type="term" value="C:plasma membrane"/>
    <property type="evidence" value="ECO:0007669"/>
    <property type="project" value="UniProtKB-SubCell"/>
</dbReference>
<keyword evidence="4 6" id="KW-1133">Transmembrane helix</keyword>
<sequence>MNKYTTTLNHIFGKIPLKTLLSILYLIPTITCVGIVSYVSYHTGEESVNDLTNKLMMSTTERTQDYIRTHLETPQTIVAINRQGIENSYLDPENWEELRLYFFNQIKVYKTPAAIYFGSINRTYIVSGQDEMGIISAKNSYLSGVTHPSYLDLGQRRLYIVDEQGKYIKIIPEQTKPFIPINLPWFKTAQNQNKQTWTSVYPYFYIPTAAISAFSPVYRNNKFIGVVGCDLILDHIGLYLQKLQFSPSGKLFIIERSGDIIATSTNEKPFVGIVKDNKTGKNIKLIRLSATKSSNPIISKTAKVLFQRWGDLHKIREATSFEFNGSNNQRYFSHIYPYQDEYGLDWLIVAVLPESDFLDKIHA</sequence>
<comment type="subcellular location">
    <subcellularLocation>
        <location evidence="1">Cell membrane</location>
        <topology evidence="1">Multi-pass membrane protein</topology>
    </subcellularLocation>
</comment>
<evidence type="ECO:0000256" key="6">
    <source>
        <dbReference type="SAM" id="Phobius"/>
    </source>
</evidence>
<keyword evidence="2" id="KW-1003">Cell membrane</keyword>
<dbReference type="EMBL" id="VDFG01000930">
    <property type="protein sequence ID" value="MBA4466549.1"/>
    <property type="molecule type" value="Genomic_DNA"/>
</dbReference>
<dbReference type="Pfam" id="PF02743">
    <property type="entry name" value="dCache_1"/>
    <property type="match status" value="1"/>
</dbReference>
<evidence type="ECO:0000256" key="1">
    <source>
        <dbReference type="ARBA" id="ARBA00004651"/>
    </source>
</evidence>